<feature type="region of interest" description="Disordered" evidence="1">
    <location>
        <begin position="78"/>
        <end position="160"/>
    </location>
</feature>
<evidence type="ECO:0000256" key="1">
    <source>
        <dbReference type="SAM" id="MobiDB-lite"/>
    </source>
</evidence>
<dbReference type="RefSeq" id="WP_343165361.1">
    <property type="nucleotide sequence ID" value="NZ_JBHRSV010000005.1"/>
</dbReference>
<keyword evidence="2" id="KW-0472">Membrane</keyword>
<dbReference type="EMBL" id="JBHRSV010000005">
    <property type="protein sequence ID" value="MFC2925596.1"/>
    <property type="molecule type" value="Genomic_DNA"/>
</dbReference>
<feature type="compositionally biased region" description="Low complexity" evidence="1">
    <location>
        <begin position="122"/>
        <end position="134"/>
    </location>
</feature>
<dbReference type="Gene3D" id="3.20.20.370">
    <property type="entry name" value="Glycoside hydrolase/deacetylase"/>
    <property type="match status" value="1"/>
</dbReference>
<dbReference type="PANTHER" id="PTHR30105:SF2">
    <property type="entry name" value="DIVERGENT POLYSACCHARIDE DEACETYLASE SUPERFAMILY"/>
    <property type="match status" value="1"/>
</dbReference>
<gene>
    <name evidence="3" type="ORF">ACFOOR_05710</name>
</gene>
<comment type="caution">
    <text evidence="3">The sequence shown here is derived from an EMBL/GenBank/DDBJ whole genome shotgun (WGS) entry which is preliminary data.</text>
</comment>
<keyword evidence="4" id="KW-1185">Reference proteome</keyword>
<dbReference type="Proteomes" id="UP001595379">
    <property type="component" value="Unassembled WGS sequence"/>
</dbReference>
<evidence type="ECO:0000313" key="4">
    <source>
        <dbReference type="Proteomes" id="UP001595379"/>
    </source>
</evidence>
<feature type="transmembrane region" description="Helical" evidence="2">
    <location>
        <begin position="18"/>
        <end position="39"/>
    </location>
</feature>
<dbReference type="PANTHER" id="PTHR30105">
    <property type="entry name" value="UNCHARACTERIZED YIBQ-RELATED"/>
    <property type="match status" value="1"/>
</dbReference>
<organism evidence="3 4">
    <name type="scientific">Hyphobacterium vulgare</name>
    <dbReference type="NCBI Taxonomy" id="1736751"/>
    <lineage>
        <taxon>Bacteria</taxon>
        <taxon>Pseudomonadati</taxon>
        <taxon>Pseudomonadota</taxon>
        <taxon>Alphaproteobacteria</taxon>
        <taxon>Maricaulales</taxon>
        <taxon>Maricaulaceae</taxon>
        <taxon>Hyphobacterium</taxon>
    </lineage>
</organism>
<dbReference type="InterPro" id="IPR011330">
    <property type="entry name" value="Glyco_hydro/deAcase_b/a-brl"/>
</dbReference>
<sequence length="412" mass="43430">MATTARKSNELAPLRAPLIAGGGTALLFAAGVGLIALFGDPAGRPPLARGELGTLPQPELRAEIEHQPEDAHARPVRFAGEDTSGPDDSHEDEISLAGVTDGFDPPQPSHGSDPADAEARHAAAANPYALTPAPISGLTEDGPSGPLPVIGPDGQRPDSAYARPFHVDPEAPIIAVIIGGMGLNRAVTEEAIDTLPPEVSLSFAPYSRDLQTWVDRARAAGHEVLIEMPMEPYDYPNNDPGPHTLLADATETENARRLAWVMSQTTGYFAVMNYLGARFSTAGAPFESTLRRIEDRGVAFIHDGNGRRAAIEQAGYNAGARFTVADRILDEDPSPRSIDERLLTLEALALQNGSALGSGFAYPATVEEVADWARSLESRGYVLAPASAVLARRNGQDGGETATHTADAGGHH</sequence>
<dbReference type="Pfam" id="PF04748">
    <property type="entry name" value="Polysacc_deac_2"/>
    <property type="match status" value="1"/>
</dbReference>
<keyword evidence="2" id="KW-1133">Transmembrane helix</keyword>
<evidence type="ECO:0000313" key="3">
    <source>
        <dbReference type="EMBL" id="MFC2925596.1"/>
    </source>
</evidence>
<accession>A0ABV6ZVX5</accession>
<reference evidence="4" key="1">
    <citation type="journal article" date="2019" name="Int. J. Syst. Evol. Microbiol.">
        <title>The Global Catalogue of Microorganisms (GCM) 10K type strain sequencing project: providing services to taxonomists for standard genome sequencing and annotation.</title>
        <authorList>
            <consortium name="The Broad Institute Genomics Platform"/>
            <consortium name="The Broad Institute Genome Sequencing Center for Infectious Disease"/>
            <person name="Wu L."/>
            <person name="Ma J."/>
        </authorList>
    </citation>
    <scope>NUCLEOTIDE SEQUENCE [LARGE SCALE GENOMIC DNA]</scope>
    <source>
        <strain evidence="4">KCTC 52487</strain>
    </source>
</reference>
<keyword evidence="2" id="KW-0812">Transmembrane</keyword>
<evidence type="ECO:0000256" key="2">
    <source>
        <dbReference type="SAM" id="Phobius"/>
    </source>
</evidence>
<proteinExistence type="predicted"/>
<name>A0ABV6ZVX5_9PROT</name>
<protein>
    <submittedName>
        <fullName evidence="3">Divergent polysaccharide deacetylase family protein</fullName>
    </submittedName>
</protein>
<feature type="region of interest" description="Disordered" evidence="1">
    <location>
        <begin position="393"/>
        <end position="412"/>
    </location>
</feature>
<dbReference type="InterPro" id="IPR006837">
    <property type="entry name" value="Divergent_DAC"/>
</dbReference>
<dbReference type="SUPFAM" id="SSF88713">
    <property type="entry name" value="Glycoside hydrolase/deacetylase"/>
    <property type="match status" value="1"/>
</dbReference>
<dbReference type="CDD" id="cd10936">
    <property type="entry name" value="CE4_DAC2"/>
    <property type="match status" value="1"/>
</dbReference>